<name>A0A0C3H9Y8_OIDMZ</name>
<sequence>MTRDNSLNLQDGQLDHSSAKDTADANQHQLVPFKGLLSQACTDLLNTELHALKISKQLPENCPYLHLTVHNPLWRRTYIIGANPWGFSGPQLEDPNRTFYYSQGTVGGLHNSRAPSVLPHSESKYHKSIAIQPVRDHSQYPDEDQDLLPLHELLSPLTLCHEVKFLTVSTSNSSFNLTSGAMLPRDIHSLVEGNSPIYRVLTMYSQLLKYAQAFERCKQFKADMGGAVPSSRIFFKNPYMADSRHPVEEALNMAKDAANGSDWNAFLFQRSIVVNFLEAQYQRISKACVALQGMRNGPVGRPPWTVRLGKLRARLVPNFRNGQNQKDLRSLEDYAVAFTRDTMPETDLAIVRLGLKIFLRTYWTVDRDMTMKQLDWAMGEGDSESARELFNRALKDMDAQFYEIKQARRELFTFDPPGSSPGCSISLDD</sequence>
<evidence type="ECO:0000313" key="2">
    <source>
        <dbReference type="EMBL" id="KIN05061.1"/>
    </source>
</evidence>
<accession>A0A0C3H9Y8</accession>
<dbReference type="AlphaFoldDB" id="A0A0C3H9Y8"/>
<keyword evidence="3" id="KW-1185">Reference proteome</keyword>
<dbReference type="OrthoDB" id="62952at2759"/>
<feature type="compositionally biased region" description="Polar residues" evidence="1">
    <location>
        <begin position="1"/>
        <end position="11"/>
    </location>
</feature>
<reference evidence="3" key="2">
    <citation type="submission" date="2015-01" db="EMBL/GenBank/DDBJ databases">
        <title>Evolutionary Origins and Diversification of the Mycorrhizal Mutualists.</title>
        <authorList>
            <consortium name="DOE Joint Genome Institute"/>
            <consortium name="Mycorrhizal Genomics Consortium"/>
            <person name="Kohler A."/>
            <person name="Kuo A."/>
            <person name="Nagy L.G."/>
            <person name="Floudas D."/>
            <person name="Copeland A."/>
            <person name="Barry K.W."/>
            <person name="Cichocki N."/>
            <person name="Veneault-Fourrey C."/>
            <person name="LaButti K."/>
            <person name="Lindquist E.A."/>
            <person name="Lipzen A."/>
            <person name="Lundell T."/>
            <person name="Morin E."/>
            <person name="Murat C."/>
            <person name="Riley R."/>
            <person name="Ohm R."/>
            <person name="Sun H."/>
            <person name="Tunlid A."/>
            <person name="Henrissat B."/>
            <person name="Grigoriev I.V."/>
            <person name="Hibbett D.S."/>
            <person name="Martin F."/>
        </authorList>
    </citation>
    <scope>NUCLEOTIDE SEQUENCE [LARGE SCALE GENOMIC DNA]</scope>
    <source>
        <strain evidence="3">Zn</strain>
    </source>
</reference>
<reference evidence="2 3" key="1">
    <citation type="submission" date="2014-04" db="EMBL/GenBank/DDBJ databases">
        <authorList>
            <consortium name="DOE Joint Genome Institute"/>
            <person name="Kuo A."/>
            <person name="Martino E."/>
            <person name="Perotto S."/>
            <person name="Kohler A."/>
            <person name="Nagy L.G."/>
            <person name="Floudas D."/>
            <person name="Copeland A."/>
            <person name="Barry K.W."/>
            <person name="Cichocki N."/>
            <person name="Veneault-Fourrey C."/>
            <person name="LaButti K."/>
            <person name="Lindquist E.A."/>
            <person name="Lipzen A."/>
            <person name="Lundell T."/>
            <person name="Morin E."/>
            <person name="Murat C."/>
            <person name="Sun H."/>
            <person name="Tunlid A."/>
            <person name="Henrissat B."/>
            <person name="Grigoriev I.V."/>
            <person name="Hibbett D.S."/>
            <person name="Martin F."/>
            <person name="Nordberg H.P."/>
            <person name="Cantor M.N."/>
            <person name="Hua S.X."/>
        </authorList>
    </citation>
    <scope>NUCLEOTIDE SEQUENCE [LARGE SCALE GENOMIC DNA]</scope>
    <source>
        <strain evidence="2 3">Zn</strain>
    </source>
</reference>
<evidence type="ECO:0000256" key="1">
    <source>
        <dbReference type="SAM" id="MobiDB-lite"/>
    </source>
</evidence>
<feature type="compositionally biased region" description="Basic and acidic residues" evidence="1">
    <location>
        <begin position="13"/>
        <end position="23"/>
    </location>
</feature>
<gene>
    <name evidence="2" type="ORF">OIDMADRAFT_25661</name>
</gene>
<dbReference type="HOGENOM" id="CLU_639509_0_0_1"/>
<dbReference type="InParanoid" id="A0A0C3H9Y8"/>
<evidence type="ECO:0000313" key="3">
    <source>
        <dbReference type="Proteomes" id="UP000054321"/>
    </source>
</evidence>
<organism evidence="2 3">
    <name type="scientific">Oidiodendron maius (strain Zn)</name>
    <dbReference type="NCBI Taxonomy" id="913774"/>
    <lineage>
        <taxon>Eukaryota</taxon>
        <taxon>Fungi</taxon>
        <taxon>Dikarya</taxon>
        <taxon>Ascomycota</taxon>
        <taxon>Pezizomycotina</taxon>
        <taxon>Leotiomycetes</taxon>
        <taxon>Leotiomycetes incertae sedis</taxon>
        <taxon>Myxotrichaceae</taxon>
        <taxon>Oidiodendron</taxon>
    </lineage>
</organism>
<protein>
    <submittedName>
        <fullName evidence="2">Uncharacterized protein</fullName>
    </submittedName>
</protein>
<feature type="region of interest" description="Disordered" evidence="1">
    <location>
        <begin position="1"/>
        <end position="23"/>
    </location>
</feature>
<dbReference type="EMBL" id="KN832872">
    <property type="protein sequence ID" value="KIN05061.1"/>
    <property type="molecule type" value="Genomic_DNA"/>
</dbReference>
<dbReference type="Proteomes" id="UP000054321">
    <property type="component" value="Unassembled WGS sequence"/>
</dbReference>
<proteinExistence type="predicted"/>